<evidence type="ECO:0000256" key="1">
    <source>
        <dbReference type="SAM" id="MobiDB-lite"/>
    </source>
</evidence>
<reference evidence="2 3" key="1">
    <citation type="submission" date="2015-01" db="EMBL/GenBank/DDBJ databases">
        <title>Draft genome of Anoxybacillus thermarum strain AF/04.</title>
        <authorList>
            <person name="Poli A."/>
            <person name="Nicolaus B."/>
            <person name="Chan K.-G."/>
            <person name="Kahar U.M."/>
            <person name="Yaakob A.S."/>
            <person name="Chan C.S."/>
            <person name="Goh K.M."/>
        </authorList>
    </citation>
    <scope>NUCLEOTIDE SEQUENCE [LARGE SCALE GENOMIC DNA]</scope>
    <source>
        <strain evidence="2 3">AF/04</strain>
    </source>
</reference>
<protein>
    <recommendedName>
        <fullName evidence="4">Phage protein</fullName>
    </recommendedName>
</protein>
<organism evidence="2 3">
    <name type="scientific">Anoxybacillus thermarum</name>
    <dbReference type="NCBI Taxonomy" id="404937"/>
    <lineage>
        <taxon>Bacteria</taxon>
        <taxon>Bacillati</taxon>
        <taxon>Bacillota</taxon>
        <taxon>Bacilli</taxon>
        <taxon>Bacillales</taxon>
        <taxon>Anoxybacillaceae</taxon>
        <taxon>Anoxybacillus</taxon>
    </lineage>
</organism>
<name>A0A0D0RQ94_9BACL</name>
<dbReference type="AlphaFoldDB" id="A0A0D0RQ94"/>
<dbReference type="Proteomes" id="UP000032102">
    <property type="component" value="Unassembled WGS sequence"/>
</dbReference>
<proteinExistence type="predicted"/>
<dbReference type="EMBL" id="JXTH01000041">
    <property type="protein sequence ID" value="KIQ93867.1"/>
    <property type="molecule type" value="Genomic_DNA"/>
</dbReference>
<feature type="region of interest" description="Disordered" evidence="1">
    <location>
        <begin position="1"/>
        <end position="37"/>
    </location>
</feature>
<evidence type="ECO:0008006" key="4">
    <source>
        <dbReference type="Google" id="ProtNLM"/>
    </source>
</evidence>
<sequence>MRTIQQELKKWMKVNKVQQRQNKRKKARKKKRGKERLTERDIKELMGVGRPVYRRGKGGAFRQR</sequence>
<accession>A0A0D0RQ94</accession>
<keyword evidence="3" id="KW-1185">Reference proteome</keyword>
<evidence type="ECO:0000313" key="2">
    <source>
        <dbReference type="EMBL" id="KIQ93867.1"/>
    </source>
</evidence>
<comment type="caution">
    <text evidence="2">The sequence shown here is derived from an EMBL/GenBank/DDBJ whole genome shotgun (WGS) entry which is preliminary data.</text>
</comment>
<gene>
    <name evidence="2" type="ORF">LH47_02017</name>
</gene>
<dbReference type="RefSeq" id="WP_009362100.1">
    <property type="nucleotide sequence ID" value="NZ_JXTH01000041.1"/>
</dbReference>
<feature type="compositionally biased region" description="Basic residues" evidence="1">
    <location>
        <begin position="21"/>
        <end position="34"/>
    </location>
</feature>
<evidence type="ECO:0000313" key="3">
    <source>
        <dbReference type="Proteomes" id="UP000032102"/>
    </source>
</evidence>
<dbReference type="PATRIC" id="fig|404937.3.peg.2141"/>